<feature type="compositionally biased region" description="Pro residues" evidence="1">
    <location>
        <begin position="224"/>
        <end position="238"/>
    </location>
</feature>
<feature type="region of interest" description="Disordered" evidence="1">
    <location>
        <begin position="217"/>
        <end position="251"/>
    </location>
</feature>
<dbReference type="Proteomes" id="UP001275440">
    <property type="component" value="Unassembled WGS sequence"/>
</dbReference>
<name>A0ABU3WQB6_9NOCA</name>
<keyword evidence="2" id="KW-0812">Transmembrane</keyword>
<feature type="transmembrane region" description="Helical" evidence="2">
    <location>
        <begin position="178"/>
        <end position="195"/>
    </location>
</feature>
<accession>A0ABU3WQB6</accession>
<comment type="caution">
    <text evidence="3">The sequence shown here is derived from an EMBL/GenBank/DDBJ whole genome shotgun (WGS) entry which is preliminary data.</text>
</comment>
<dbReference type="EMBL" id="WBMO01000001">
    <property type="protein sequence ID" value="MDV2476186.1"/>
    <property type="molecule type" value="Genomic_DNA"/>
</dbReference>
<keyword evidence="2" id="KW-0472">Membrane</keyword>
<keyword evidence="2" id="KW-1133">Transmembrane helix</keyword>
<sequence>MTPAQAALLVTDVVDQLELAQAEGCHPTSLRGDAVMVSESGQLTIECTGNARSWDEVHDAVAGLLRQIATNGRGAALADRLDEAIADSSDLADLVRRVRLAAATEFDPSEVERRRSQIAALVSTVMGRARPETPVVEPADVPIQPLLTTGSSLASNGWHPPAGKVWHRKKRRPSRRRGILVLVALLLLIGMVWAAPKAWSELNRGWHTLLDPVESSMQNQISPVSPPPPVPEVAPPPEAGAQPGPVHTAHPAAAGPITQVAATFANGACEAGRSCTMRVDVGVDPGANVAAVTWNLTVYDRCTGVVQPGGDVTVPVPPGAREAYGIGNVALPPDSALAVAAVTTAPAASASEPVYVPAENATCSDGSPRAGG</sequence>
<organism evidence="3 4">
    <name type="scientific">Rhodococcus zopfii</name>
    <dbReference type="NCBI Taxonomy" id="43772"/>
    <lineage>
        <taxon>Bacteria</taxon>
        <taxon>Bacillati</taxon>
        <taxon>Actinomycetota</taxon>
        <taxon>Actinomycetes</taxon>
        <taxon>Mycobacteriales</taxon>
        <taxon>Nocardiaceae</taxon>
        <taxon>Rhodococcus</taxon>
    </lineage>
</organism>
<evidence type="ECO:0000256" key="1">
    <source>
        <dbReference type="SAM" id="MobiDB-lite"/>
    </source>
</evidence>
<reference evidence="3 4" key="1">
    <citation type="submission" date="2019-10" db="EMBL/GenBank/DDBJ databases">
        <title>Draft Genome Assembly of Rhodococcus zopfii DSM44189.</title>
        <authorList>
            <person name="Sutton J.M."/>
            <person name="Akob D.M."/>
            <person name="Bushman T.J."/>
        </authorList>
    </citation>
    <scope>NUCLEOTIDE SEQUENCE [LARGE SCALE GENOMIC DNA]</scope>
    <source>
        <strain evidence="3 4">DSM 44189</strain>
    </source>
</reference>
<evidence type="ECO:0000313" key="3">
    <source>
        <dbReference type="EMBL" id="MDV2476186.1"/>
    </source>
</evidence>
<gene>
    <name evidence="3" type="ORF">F8M49_14050</name>
</gene>
<proteinExistence type="predicted"/>
<evidence type="ECO:0000313" key="4">
    <source>
        <dbReference type="Proteomes" id="UP001275440"/>
    </source>
</evidence>
<keyword evidence="4" id="KW-1185">Reference proteome</keyword>
<evidence type="ECO:0000256" key="2">
    <source>
        <dbReference type="SAM" id="Phobius"/>
    </source>
</evidence>
<protein>
    <submittedName>
        <fullName evidence="3">Uncharacterized protein</fullName>
    </submittedName>
</protein>